<comment type="similarity">
    <text evidence="1">Belongs to the Necrosis inducing protein (NPP1) family.</text>
</comment>
<dbReference type="Pfam" id="PF05630">
    <property type="entry name" value="NPP1"/>
    <property type="match status" value="1"/>
</dbReference>
<evidence type="ECO:0000256" key="1">
    <source>
        <dbReference type="ARBA" id="ARBA00009520"/>
    </source>
</evidence>
<evidence type="ECO:0000256" key="3">
    <source>
        <dbReference type="SAM" id="SignalP"/>
    </source>
</evidence>
<comment type="caution">
    <text evidence="4">The sequence shown here is derived from an EMBL/GenBank/DDBJ whole genome shotgun (WGS) entry which is preliminary data.</text>
</comment>
<keyword evidence="5" id="KW-1185">Reference proteome</keyword>
<dbReference type="PIRSF" id="PIRSF029958">
    <property type="entry name" value="Necrosis-inducing_protein"/>
    <property type="match status" value="1"/>
</dbReference>
<evidence type="ECO:0000313" key="5">
    <source>
        <dbReference type="Proteomes" id="UP000076584"/>
    </source>
</evidence>
<evidence type="ECO:0000256" key="2">
    <source>
        <dbReference type="ARBA" id="ARBA00023026"/>
    </source>
</evidence>
<dbReference type="EMBL" id="LFIW01001005">
    <property type="protein sequence ID" value="KZL83945.1"/>
    <property type="molecule type" value="Genomic_DNA"/>
</dbReference>
<dbReference type="PANTHER" id="PTHR33657">
    <property type="entry name" value="DOMAIN PROTEIN, PUTATIVE (AFU_ORTHOLOGUE AFUA_5G00600)-RELATED"/>
    <property type="match status" value="1"/>
</dbReference>
<accession>A0A161W9K0</accession>
<sequence>LFTMAPSLFRLASWLAAAAGTVIAAPIERRAVIAHDAVVGFSETVPSGTVGSLYLKYKPYLKIVNGCVPFPAVNAAGDTGGGLAPSGSSNGGCSSSTGQVYARGGTYNGAYAIMYSYYMPKDSPSTGLGHRHDWENVVVWLSAASESATVLGVSVSAHGNYDKKTSGIDFTGTTHPRVGYRSIFPVNHQMIFTSDVGGQQPLIAWESLPSAARTALENTDFGNANVPMKEGNFVNNLGKAAL</sequence>
<name>A0A161W9K0_COLIC</name>
<gene>
    <name evidence="4" type="ORF">CI238_06943</name>
</gene>
<feature type="non-terminal residue" evidence="4">
    <location>
        <position position="1"/>
    </location>
</feature>
<evidence type="ECO:0000313" key="4">
    <source>
        <dbReference type="EMBL" id="KZL83945.1"/>
    </source>
</evidence>
<feature type="signal peptide" evidence="3">
    <location>
        <begin position="1"/>
        <end position="24"/>
    </location>
</feature>
<dbReference type="AlphaFoldDB" id="A0A161W9K0"/>
<feature type="chain" id="PRO_5007828407" evidence="3">
    <location>
        <begin position="25"/>
        <end position="242"/>
    </location>
</feature>
<reference evidence="4 5" key="1">
    <citation type="submission" date="2015-06" db="EMBL/GenBank/DDBJ databases">
        <title>Survival trade-offs in plant roots during colonization by closely related pathogenic and mutualistic fungi.</title>
        <authorList>
            <person name="Hacquard S."/>
            <person name="Kracher B."/>
            <person name="Hiruma K."/>
            <person name="Weinman A."/>
            <person name="Muench P."/>
            <person name="Garrido Oter R."/>
            <person name="Ver Loren van Themaat E."/>
            <person name="Dallerey J.-F."/>
            <person name="Damm U."/>
            <person name="Henrissat B."/>
            <person name="Lespinet O."/>
            <person name="Thon M."/>
            <person name="Kemen E."/>
            <person name="McHardy A.C."/>
            <person name="Schulze-Lefert P."/>
            <person name="O'Connell R.J."/>
        </authorList>
    </citation>
    <scope>NUCLEOTIDE SEQUENCE [LARGE SCALE GENOMIC DNA]</scope>
    <source>
        <strain evidence="4 5">MAFF 238704</strain>
    </source>
</reference>
<keyword evidence="3" id="KW-0732">Signal</keyword>
<protein>
    <submittedName>
        <fullName evidence="4">Necrosis inducing protein</fullName>
    </submittedName>
</protein>
<dbReference type="STRING" id="1573173.A0A161W9K0"/>
<dbReference type="Proteomes" id="UP000076584">
    <property type="component" value="Unassembled WGS sequence"/>
</dbReference>
<dbReference type="InterPro" id="IPR008701">
    <property type="entry name" value="NPP1"/>
</dbReference>
<proteinExistence type="inferred from homology"/>
<keyword evidence="2" id="KW-0843">Virulence</keyword>
<organism evidence="4 5">
    <name type="scientific">Colletotrichum incanum</name>
    <name type="common">Soybean anthracnose fungus</name>
    <dbReference type="NCBI Taxonomy" id="1573173"/>
    <lineage>
        <taxon>Eukaryota</taxon>
        <taxon>Fungi</taxon>
        <taxon>Dikarya</taxon>
        <taxon>Ascomycota</taxon>
        <taxon>Pezizomycotina</taxon>
        <taxon>Sordariomycetes</taxon>
        <taxon>Hypocreomycetidae</taxon>
        <taxon>Glomerellales</taxon>
        <taxon>Glomerellaceae</taxon>
        <taxon>Colletotrichum</taxon>
        <taxon>Colletotrichum spaethianum species complex</taxon>
    </lineage>
</organism>
<dbReference type="PANTHER" id="PTHR33657:SF8">
    <property type="entry name" value="DOMAIN PROTEIN, PUTATIVE (AFU_ORTHOLOGUE AFUA_5G00600)-RELATED"/>
    <property type="match status" value="1"/>
</dbReference>